<organism evidence="2 3">
    <name type="scientific">Oculimacula yallundae</name>
    <dbReference type="NCBI Taxonomy" id="86028"/>
    <lineage>
        <taxon>Eukaryota</taxon>
        <taxon>Fungi</taxon>
        <taxon>Dikarya</taxon>
        <taxon>Ascomycota</taxon>
        <taxon>Pezizomycotina</taxon>
        <taxon>Leotiomycetes</taxon>
        <taxon>Helotiales</taxon>
        <taxon>Ploettnerulaceae</taxon>
        <taxon>Oculimacula</taxon>
    </lineage>
</organism>
<feature type="compositionally biased region" description="Gly residues" evidence="1">
    <location>
        <begin position="143"/>
        <end position="163"/>
    </location>
</feature>
<proteinExistence type="predicted"/>
<evidence type="ECO:0000256" key="1">
    <source>
        <dbReference type="SAM" id="MobiDB-lite"/>
    </source>
</evidence>
<evidence type="ECO:0000313" key="3">
    <source>
        <dbReference type="Proteomes" id="UP001595075"/>
    </source>
</evidence>
<dbReference type="Proteomes" id="UP001595075">
    <property type="component" value="Unassembled WGS sequence"/>
</dbReference>
<dbReference type="EMBL" id="JAZHXI010000005">
    <property type="protein sequence ID" value="KAL2071444.1"/>
    <property type="molecule type" value="Genomic_DNA"/>
</dbReference>
<dbReference type="PANTHER" id="PTHR37331">
    <property type="entry name" value="YALI0F11671P"/>
    <property type="match status" value="1"/>
</dbReference>
<accession>A0ABR4CNR0</accession>
<protein>
    <submittedName>
        <fullName evidence="2">Uncharacterized protein</fullName>
    </submittedName>
</protein>
<sequence>MIFTTLPRAAIRCSFKTPIRSISTLQSNPHIYVFPSSTPSSHLLTLLPTQPPNPSLAIGTTSALPPTPSSVSENPHFMRILYDVLRLHAPSDPFIQGQAAAFASSSGSALGSGGMFFPQQNQNSRRRGGGGRGSSDAAKRGQAGDGAGGASSQGGAGGGGKGGWVHVSDTRAPPDYGRIAWPEDIFGSLEVDGRGEFVESEGAKGRGNWQESGSYRVITREGILGLSDFLRGKLMERLLEEEKKALI</sequence>
<name>A0ABR4CNR0_9HELO</name>
<gene>
    <name evidence="2" type="ORF">VTL71DRAFT_12679</name>
</gene>
<dbReference type="PANTHER" id="PTHR37331:SF1">
    <property type="entry name" value="YALI0F11671P"/>
    <property type="match status" value="1"/>
</dbReference>
<feature type="region of interest" description="Disordered" evidence="1">
    <location>
        <begin position="113"/>
        <end position="169"/>
    </location>
</feature>
<comment type="caution">
    <text evidence="2">The sequence shown here is derived from an EMBL/GenBank/DDBJ whole genome shotgun (WGS) entry which is preliminary data.</text>
</comment>
<reference evidence="2 3" key="1">
    <citation type="journal article" date="2024" name="Commun. Biol.">
        <title>Comparative genomic analysis of thermophilic fungi reveals convergent evolutionary adaptations and gene losses.</title>
        <authorList>
            <person name="Steindorff A.S."/>
            <person name="Aguilar-Pontes M.V."/>
            <person name="Robinson A.J."/>
            <person name="Andreopoulos B."/>
            <person name="LaButti K."/>
            <person name="Kuo A."/>
            <person name="Mondo S."/>
            <person name="Riley R."/>
            <person name="Otillar R."/>
            <person name="Haridas S."/>
            <person name="Lipzen A."/>
            <person name="Grimwood J."/>
            <person name="Schmutz J."/>
            <person name="Clum A."/>
            <person name="Reid I.D."/>
            <person name="Moisan M.C."/>
            <person name="Butler G."/>
            <person name="Nguyen T.T.M."/>
            <person name="Dewar K."/>
            <person name="Conant G."/>
            <person name="Drula E."/>
            <person name="Henrissat B."/>
            <person name="Hansel C."/>
            <person name="Singer S."/>
            <person name="Hutchinson M.I."/>
            <person name="de Vries R.P."/>
            <person name="Natvig D.O."/>
            <person name="Powell A.J."/>
            <person name="Tsang A."/>
            <person name="Grigoriev I.V."/>
        </authorList>
    </citation>
    <scope>NUCLEOTIDE SEQUENCE [LARGE SCALE GENOMIC DNA]</scope>
    <source>
        <strain evidence="2 3">CBS 494.80</strain>
    </source>
</reference>
<evidence type="ECO:0000313" key="2">
    <source>
        <dbReference type="EMBL" id="KAL2071444.1"/>
    </source>
</evidence>
<keyword evidence="3" id="KW-1185">Reference proteome</keyword>